<dbReference type="GO" id="GO:0050660">
    <property type="term" value="F:flavin adenine dinucleotide binding"/>
    <property type="evidence" value="ECO:0007669"/>
    <property type="project" value="InterPro"/>
</dbReference>
<dbReference type="STRING" id="1448320.A0A319DUY7"/>
<evidence type="ECO:0000313" key="5">
    <source>
        <dbReference type="Proteomes" id="UP000247810"/>
    </source>
</evidence>
<dbReference type="Gene3D" id="3.50.50.60">
    <property type="entry name" value="FAD/NAD(P)-binding domain"/>
    <property type="match status" value="1"/>
</dbReference>
<dbReference type="InterPro" id="IPR000172">
    <property type="entry name" value="GMC_OxRdtase_N"/>
</dbReference>
<dbReference type="SUPFAM" id="SSF51905">
    <property type="entry name" value="FAD/NAD(P)-binding domain"/>
    <property type="match status" value="1"/>
</dbReference>
<keyword evidence="2" id="KW-0274">FAD</keyword>
<evidence type="ECO:0000259" key="3">
    <source>
        <dbReference type="PROSITE" id="PS00624"/>
    </source>
</evidence>
<evidence type="ECO:0000313" key="4">
    <source>
        <dbReference type="EMBL" id="PYI00085.1"/>
    </source>
</evidence>
<organism evidence="4 5">
    <name type="scientific">Aspergillus ellipticus CBS 707.79</name>
    <dbReference type="NCBI Taxonomy" id="1448320"/>
    <lineage>
        <taxon>Eukaryota</taxon>
        <taxon>Fungi</taxon>
        <taxon>Dikarya</taxon>
        <taxon>Ascomycota</taxon>
        <taxon>Pezizomycotina</taxon>
        <taxon>Eurotiomycetes</taxon>
        <taxon>Eurotiomycetidae</taxon>
        <taxon>Eurotiales</taxon>
        <taxon>Aspergillaceae</taxon>
        <taxon>Aspergillus</taxon>
        <taxon>Aspergillus subgen. Circumdati</taxon>
    </lineage>
</organism>
<feature type="binding site" evidence="2">
    <location>
        <position position="227"/>
    </location>
    <ligand>
        <name>FAD</name>
        <dbReference type="ChEBI" id="CHEBI:57692"/>
    </ligand>
</feature>
<dbReference type="Proteomes" id="UP000247810">
    <property type="component" value="Unassembled WGS sequence"/>
</dbReference>
<proteinExistence type="inferred from homology"/>
<feature type="domain" description="Glucose-methanol-choline oxidoreductase N-terminal" evidence="3">
    <location>
        <begin position="270"/>
        <end position="284"/>
    </location>
</feature>
<evidence type="ECO:0000256" key="2">
    <source>
        <dbReference type="PIRSR" id="PIRSR000137-2"/>
    </source>
</evidence>
<comment type="similarity">
    <text evidence="1">Belongs to the GMC oxidoreductase family.</text>
</comment>
<evidence type="ECO:0000256" key="1">
    <source>
        <dbReference type="ARBA" id="ARBA00010790"/>
    </source>
</evidence>
<dbReference type="PANTHER" id="PTHR11552:SF210">
    <property type="entry name" value="GLUCOSE-METHANOL-CHOLINE OXIDOREDUCTASE N-TERMINAL DOMAIN-CONTAINING PROTEIN-RELATED"/>
    <property type="match status" value="1"/>
</dbReference>
<dbReference type="PIRSF" id="PIRSF000137">
    <property type="entry name" value="Alcohol_oxidase"/>
    <property type="match status" value="1"/>
</dbReference>
<comment type="cofactor">
    <cofactor evidence="2">
        <name>FAD</name>
        <dbReference type="ChEBI" id="CHEBI:57692"/>
    </cofactor>
</comment>
<accession>A0A319DUY7</accession>
<dbReference type="InterPro" id="IPR012132">
    <property type="entry name" value="GMC_OxRdtase"/>
</dbReference>
<keyword evidence="2" id="KW-0285">Flavoprotein</keyword>
<sequence length="586" mass="63392">MTADTSSVSDLHPVYNYIVVGGGTAGLVVANRLTEDPAVSVLVLEAGSNRVNDPRITTPGLAGSLYSDPEFDWCLTSTPQQALNGRCLSEPRGRTLGGSSAINLGMVIYPSRSDIDAWEKLGNPGWNWESLSAYVRKSQKFTPPSDEINQELSLGYIDPTLQGTDGPVHTLNHHPTGDPISGRAKGAFCNPGSIHATSRARSHAGVTYYNSKTAERINLRVVTEALVEKIIVEKEKPGESGFFAAGVQFIGKDGIRRTVTAATEVILAAGAVKTPHLLELSGIGDAGLLKAHGIETLINNPNVGENLQEHGLVPFSWEVADGQVTLRPWQSSGAGPLGLCTFFSAFMTPPYLQDEEFQGLLDTYLDKETPSNRTAQYRILRQLLEDLEEPTGQYEMCAFQVTPENSPSLQGIFGMPEPESFLTMVAVLNRPFSRGCVHLSSPDPTALPAFDPQILSHPLDLELQARHVKWLDTLAATEPMASLLKPNGRRLHHSEQVSSLEIARELTRDRIIAHFHVSGTAAMMPRGIGGVVDARLRVYGCPNLRVVDASVIPLIPRGNIQTTVYAVAEKAADLIKADGRGSLCRL</sequence>
<gene>
    <name evidence="4" type="ORF">BO71DRAFT_446030</name>
</gene>
<name>A0A319DUY7_9EURO</name>
<dbReference type="PROSITE" id="PS00624">
    <property type="entry name" value="GMC_OXRED_2"/>
    <property type="match status" value="1"/>
</dbReference>
<dbReference type="Pfam" id="PF05199">
    <property type="entry name" value="GMC_oxred_C"/>
    <property type="match status" value="1"/>
</dbReference>
<dbReference type="VEuPathDB" id="FungiDB:BO71DRAFT_446030"/>
<dbReference type="Gene3D" id="3.30.560.10">
    <property type="entry name" value="Glucose Oxidase, domain 3"/>
    <property type="match status" value="1"/>
</dbReference>
<dbReference type="Pfam" id="PF00732">
    <property type="entry name" value="GMC_oxred_N"/>
    <property type="match status" value="1"/>
</dbReference>
<dbReference type="PANTHER" id="PTHR11552">
    <property type="entry name" value="GLUCOSE-METHANOL-CHOLINE GMC OXIDOREDUCTASE"/>
    <property type="match status" value="1"/>
</dbReference>
<dbReference type="SUPFAM" id="SSF54373">
    <property type="entry name" value="FAD-linked reductases, C-terminal domain"/>
    <property type="match status" value="1"/>
</dbReference>
<protein>
    <submittedName>
        <fullName evidence="4">Alcohol oxidase</fullName>
    </submittedName>
</protein>
<dbReference type="AlphaFoldDB" id="A0A319DUY7"/>
<keyword evidence="5" id="KW-1185">Reference proteome</keyword>
<dbReference type="InterPro" id="IPR036188">
    <property type="entry name" value="FAD/NAD-bd_sf"/>
</dbReference>
<dbReference type="EMBL" id="KZ825797">
    <property type="protein sequence ID" value="PYI00085.1"/>
    <property type="molecule type" value="Genomic_DNA"/>
</dbReference>
<dbReference type="GO" id="GO:0016614">
    <property type="term" value="F:oxidoreductase activity, acting on CH-OH group of donors"/>
    <property type="evidence" value="ECO:0007669"/>
    <property type="project" value="InterPro"/>
</dbReference>
<dbReference type="OrthoDB" id="269227at2759"/>
<dbReference type="InterPro" id="IPR007867">
    <property type="entry name" value="GMC_OxRtase_C"/>
</dbReference>
<reference evidence="4 5" key="1">
    <citation type="submission" date="2018-02" db="EMBL/GenBank/DDBJ databases">
        <title>The genomes of Aspergillus section Nigri reveals drivers in fungal speciation.</title>
        <authorList>
            <consortium name="DOE Joint Genome Institute"/>
            <person name="Vesth T.C."/>
            <person name="Nybo J."/>
            <person name="Theobald S."/>
            <person name="Brandl J."/>
            <person name="Frisvad J.C."/>
            <person name="Nielsen K.F."/>
            <person name="Lyhne E.K."/>
            <person name="Kogle M.E."/>
            <person name="Kuo A."/>
            <person name="Riley R."/>
            <person name="Clum A."/>
            <person name="Nolan M."/>
            <person name="Lipzen A."/>
            <person name="Salamov A."/>
            <person name="Henrissat B."/>
            <person name="Wiebenga A."/>
            <person name="De vries R.P."/>
            <person name="Grigoriev I.V."/>
            <person name="Mortensen U.H."/>
            <person name="Andersen M.R."/>
            <person name="Baker S.E."/>
        </authorList>
    </citation>
    <scope>NUCLEOTIDE SEQUENCE [LARGE SCALE GENOMIC DNA]</scope>
    <source>
        <strain evidence="4 5">CBS 707.79</strain>
    </source>
</reference>